<dbReference type="AlphaFoldDB" id="A0AAD3TDG9"/>
<evidence type="ECO:0000313" key="1">
    <source>
        <dbReference type="EMBL" id="GMH27322.1"/>
    </source>
</evidence>
<reference evidence="1" key="1">
    <citation type="submission" date="2023-05" db="EMBL/GenBank/DDBJ databases">
        <title>Nepenthes gracilis genome sequencing.</title>
        <authorList>
            <person name="Fukushima K."/>
        </authorList>
    </citation>
    <scope>NUCLEOTIDE SEQUENCE</scope>
    <source>
        <strain evidence="1">SING2019-196</strain>
    </source>
</reference>
<organism evidence="1 2">
    <name type="scientific">Nepenthes gracilis</name>
    <name type="common">Slender pitcher plant</name>
    <dbReference type="NCBI Taxonomy" id="150966"/>
    <lineage>
        <taxon>Eukaryota</taxon>
        <taxon>Viridiplantae</taxon>
        <taxon>Streptophyta</taxon>
        <taxon>Embryophyta</taxon>
        <taxon>Tracheophyta</taxon>
        <taxon>Spermatophyta</taxon>
        <taxon>Magnoliopsida</taxon>
        <taxon>eudicotyledons</taxon>
        <taxon>Gunneridae</taxon>
        <taxon>Pentapetalae</taxon>
        <taxon>Caryophyllales</taxon>
        <taxon>Nepenthaceae</taxon>
        <taxon>Nepenthes</taxon>
    </lineage>
</organism>
<comment type="caution">
    <text evidence="1">The sequence shown here is derived from an EMBL/GenBank/DDBJ whole genome shotgun (WGS) entry which is preliminary data.</text>
</comment>
<name>A0AAD3TDG9_NEPGR</name>
<proteinExistence type="predicted"/>
<keyword evidence="2" id="KW-1185">Reference proteome</keyword>
<gene>
    <name evidence="1" type="ORF">Nepgr_029165</name>
</gene>
<dbReference type="EMBL" id="BSYO01000032">
    <property type="protein sequence ID" value="GMH27322.1"/>
    <property type="molecule type" value="Genomic_DNA"/>
</dbReference>
<evidence type="ECO:0000313" key="2">
    <source>
        <dbReference type="Proteomes" id="UP001279734"/>
    </source>
</evidence>
<protein>
    <submittedName>
        <fullName evidence="1">Uncharacterized protein</fullName>
    </submittedName>
</protein>
<accession>A0AAD3TDG9</accession>
<dbReference type="Proteomes" id="UP001279734">
    <property type="component" value="Unassembled WGS sequence"/>
</dbReference>
<sequence>MPDNCLWKVLNQISPLQFHSQSHAPNLDIFKTNCSVALSAASMKTSMMLLASKAARNWCPAPWFCFMNWVDTVSFGLEFFDEYVF</sequence>